<evidence type="ECO:0000313" key="1">
    <source>
        <dbReference type="EMBL" id="RHA78970.1"/>
    </source>
</evidence>
<reference evidence="1 2" key="1">
    <citation type="submission" date="2018-08" db="EMBL/GenBank/DDBJ databases">
        <title>A genome reference for cultivated species of the human gut microbiota.</title>
        <authorList>
            <person name="Zou Y."/>
            <person name="Xue W."/>
            <person name="Luo G."/>
        </authorList>
    </citation>
    <scope>NUCLEOTIDE SEQUENCE [LARGE SCALE GENOMIC DNA]</scope>
    <source>
        <strain evidence="1 2">AM42-38</strain>
    </source>
</reference>
<comment type="caution">
    <text evidence="1">The sequence shown here is derived from an EMBL/GenBank/DDBJ whole genome shotgun (WGS) entry which is preliminary data.</text>
</comment>
<evidence type="ECO:0000313" key="2">
    <source>
        <dbReference type="Proteomes" id="UP000283855"/>
    </source>
</evidence>
<gene>
    <name evidence="1" type="ORF">DW921_00465</name>
</gene>
<sequence length="108" mass="11742">MGGLIGPASALKDGLLSHILYQNLFSSKTDSTEDMDLIGTGYYAIHSDYNIPKNNKSGIKYGSFISFGTPVGGNAAGGNAQIQIAIGNDGTRRIRNRWLNNWTEWVTF</sequence>
<dbReference type="RefSeq" id="WP_118399782.1">
    <property type="nucleotide sequence ID" value="NZ_CABJGD010000001.1"/>
</dbReference>
<organism evidence="1 2">
    <name type="scientific">Phocaeicola coprophilus</name>
    <dbReference type="NCBI Taxonomy" id="387090"/>
    <lineage>
        <taxon>Bacteria</taxon>
        <taxon>Pseudomonadati</taxon>
        <taxon>Bacteroidota</taxon>
        <taxon>Bacteroidia</taxon>
        <taxon>Bacteroidales</taxon>
        <taxon>Bacteroidaceae</taxon>
        <taxon>Phocaeicola</taxon>
    </lineage>
</organism>
<proteinExistence type="predicted"/>
<dbReference type="Proteomes" id="UP000283855">
    <property type="component" value="Unassembled WGS sequence"/>
</dbReference>
<protein>
    <submittedName>
        <fullName evidence="1">Uncharacterized protein</fullName>
    </submittedName>
</protein>
<accession>A0A413T548</accession>
<dbReference type="EMBL" id="QSFT01000001">
    <property type="protein sequence ID" value="RHA78970.1"/>
    <property type="molecule type" value="Genomic_DNA"/>
</dbReference>
<name>A0A413T548_9BACT</name>
<dbReference type="AlphaFoldDB" id="A0A413T548"/>